<dbReference type="EMBL" id="NBNE01008882">
    <property type="protein sequence ID" value="OWY98996.1"/>
    <property type="molecule type" value="Genomic_DNA"/>
</dbReference>
<accession>A0A225V2N9</accession>
<evidence type="ECO:0000313" key="1">
    <source>
        <dbReference type="EMBL" id="OWY98996.1"/>
    </source>
</evidence>
<reference evidence="2" key="1">
    <citation type="submission" date="2017-03" db="EMBL/GenBank/DDBJ databases">
        <title>Phytopthora megakarya and P. palmivora, two closely related causual agents of cacao black pod achieved similar genome size and gene model numbers by different mechanisms.</title>
        <authorList>
            <person name="Ali S."/>
            <person name="Shao J."/>
            <person name="Larry D.J."/>
            <person name="Kronmiller B."/>
            <person name="Shen D."/>
            <person name="Strem M.D."/>
            <person name="Melnick R.L."/>
            <person name="Guiltinan M.J."/>
            <person name="Tyler B.M."/>
            <person name="Meinhardt L.W."/>
            <person name="Bailey B.A."/>
        </authorList>
    </citation>
    <scope>NUCLEOTIDE SEQUENCE [LARGE SCALE GENOMIC DNA]</scope>
    <source>
        <strain evidence="2">zdho120</strain>
    </source>
</reference>
<evidence type="ECO:0008006" key="3">
    <source>
        <dbReference type="Google" id="ProtNLM"/>
    </source>
</evidence>
<proteinExistence type="predicted"/>
<comment type="caution">
    <text evidence="1">The sequence shown here is derived from an EMBL/GenBank/DDBJ whole genome shotgun (WGS) entry which is preliminary data.</text>
</comment>
<dbReference type="OrthoDB" id="121795at2759"/>
<protein>
    <recommendedName>
        <fullName evidence="3">Reverse transcriptase domain-containing protein</fullName>
    </recommendedName>
</protein>
<gene>
    <name evidence="1" type="ORF">PHMEG_00030088</name>
</gene>
<dbReference type="SUPFAM" id="SSF56672">
    <property type="entry name" value="DNA/RNA polymerases"/>
    <property type="match status" value="1"/>
</dbReference>
<dbReference type="Proteomes" id="UP000198211">
    <property type="component" value="Unassembled WGS sequence"/>
</dbReference>
<dbReference type="PANTHER" id="PTHR33064:SF37">
    <property type="entry name" value="RIBONUCLEASE H"/>
    <property type="match status" value="1"/>
</dbReference>
<name>A0A225V2N9_9STRA</name>
<evidence type="ECO:0000313" key="2">
    <source>
        <dbReference type="Proteomes" id="UP000198211"/>
    </source>
</evidence>
<keyword evidence="2" id="KW-1185">Reference proteome</keyword>
<dbReference type="Gene3D" id="3.30.70.270">
    <property type="match status" value="2"/>
</dbReference>
<dbReference type="InterPro" id="IPR043502">
    <property type="entry name" value="DNA/RNA_pol_sf"/>
</dbReference>
<sequence length="195" mass="22226">MTDSKVYTPTRVHQGCSDTAIHFQRTMESCFKELLYKHLLVWVDDLLLDARCMDEYLEKREHLFRLMNESRACTRKRKVDPERIKSLREIPYPTTATGLQQFLCTANWLRENIVGSAEAIKPLQEGLDDALGNKRSRSFHRSPDGDMVLVTDASDKGWSIVVTQVEKWDSSKDVGGQSHSLLTCLSGTFNCAKVN</sequence>
<organism evidence="1 2">
    <name type="scientific">Phytophthora megakarya</name>
    <dbReference type="NCBI Taxonomy" id="4795"/>
    <lineage>
        <taxon>Eukaryota</taxon>
        <taxon>Sar</taxon>
        <taxon>Stramenopiles</taxon>
        <taxon>Oomycota</taxon>
        <taxon>Peronosporomycetes</taxon>
        <taxon>Peronosporales</taxon>
        <taxon>Peronosporaceae</taxon>
        <taxon>Phytophthora</taxon>
    </lineage>
</organism>
<dbReference type="InterPro" id="IPR051320">
    <property type="entry name" value="Viral_Replic_Matur_Polypro"/>
</dbReference>
<dbReference type="AlphaFoldDB" id="A0A225V2N9"/>
<dbReference type="PANTHER" id="PTHR33064">
    <property type="entry name" value="POL PROTEIN"/>
    <property type="match status" value="1"/>
</dbReference>
<dbReference type="InterPro" id="IPR043128">
    <property type="entry name" value="Rev_trsase/Diguanyl_cyclase"/>
</dbReference>